<proteinExistence type="predicted"/>
<accession>A0A4Y2MCL3</accession>
<name>A0A4Y2MCL3_ARAVE</name>
<reference evidence="1 2" key="1">
    <citation type="journal article" date="2019" name="Sci. Rep.">
        <title>Orb-weaving spider Araneus ventricosus genome elucidates the spidroin gene catalogue.</title>
        <authorList>
            <person name="Kono N."/>
            <person name="Nakamura H."/>
            <person name="Ohtoshi R."/>
            <person name="Moran D.A.P."/>
            <person name="Shinohara A."/>
            <person name="Yoshida Y."/>
            <person name="Fujiwara M."/>
            <person name="Mori M."/>
            <person name="Tomita M."/>
            <person name="Arakawa K."/>
        </authorList>
    </citation>
    <scope>NUCLEOTIDE SEQUENCE [LARGE SCALE GENOMIC DNA]</scope>
</reference>
<evidence type="ECO:0000313" key="1">
    <source>
        <dbReference type="EMBL" id="GBN24332.1"/>
    </source>
</evidence>
<dbReference type="Proteomes" id="UP000499080">
    <property type="component" value="Unassembled WGS sequence"/>
</dbReference>
<evidence type="ECO:0000313" key="2">
    <source>
        <dbReference type="Proteomes" id="UP000499080"/>
    </source>
</evidence>
<organism evidence="1 2">
    <name type="scientific">Araneus ventricosus</name>
    <name type="common">Orbweaver spider</name>
    <name type="synonym">Epeira ventricosa</name>
    <dbReference type="NCBI Taxonomy" id="182803"/>
    <lineage>
        <taxon>Eukaryota</taxon>
        <taxon>Metazoa</taxon>
        <taxon>Ecdysozoa</taxon>
        <taxon>Arthropoda</taxon>
        <taxon>Chelicerata</taxon>
        <taxon>Arachnida</taxon>
        <taxon>Araneae</taxon>
        <taxon>Araneomorphae</taxon>
        <taxon>Entelegynae</taxon>
        <taxon>Araneoidea</taxon>
        <taxon>Araneidae</taxon>
        <taxon>Araneus</taxon>
    </lineage>
</organism>
<sequence>MSGHCVPTLHRKKRLCEEHKTTCYFVCFRKDAGISLEKNSSLYLSFTDPGGPYQLMFKGSLAIWQAGNLASPPLFICFPVKGLDELLSHTSGMWPGIVVP</sequence>
<dbReference type="AlphaFoldDB" id="A0A4Y2MCL3"/>
<dbReference type="EMBL" id="BGPR01007105">
    <property type="protein sequence ID" value="GBN24332.1"/>
    <property type="molecule type" value="Genomic_DNA"/>
</dbReference>
<comment type="caution">
    <text evidence="1">The sequence shown here is derived from an EMBL/GenBank/DDBJ whole genome shotgun (WGS) entry which is preliminary data.</text>
</comment>
<keyword evidence="2" id="KW-1185">Reference proteome</keyword>
<gene>
    <name evidence="1" type="ORF">AVEN_33967_1</name>
</gene>
<protein>
    <submittedName>
        <fullName evidence="1">Uncharacterized protein</fullName>
    </submittedName>
</protein>